<dbReference type="InterPro" id="IPR054722">
    <property type="entry name" value="PolX-like_BBD"/>
</dbReference>
<evidence type="ECO:0000313" key="3">
    <source>
        <dbReference type="Proteomes" id="UP000288805"/>
    </source>
</evidence>
<sequence>MANQLIGSHPNHSMTEKAVAHSIVVSEDKPTSTKTSPFTKEQLDMLQQLMSQNSLSQSSNSASATGMLAQKVRIADGSLSKVVGIGSIRVTNDLNLNFVLHVPNLDCNLLSISKLTHDLHCEARFFSNLSKFQELDLGRMIGSAEMCSGLYVLKGDTPLRRQTQCKLCVV</sequence>
<name>A0A438BX57_VITVI</name>
<proteinExistence type="predicted"/>
<dbReference type="Proteomes" id="UP000288805">
    <property type="component" value="Unassembled WGS sequence"/>
</dbReference>
<feature type="domain" description="Retrovirus-related Pol polyprotein from transposon TNT 1-94-like beta-barrel" evidence="1">
    <location>
        <begin position="70"/>
        <end position="117"/>
    </location>
</feature>
<dbReference type="Pfam" id="PF22936">
    <property type="entry name" value="Pol_BBD"/>
    <property type="match status" value="1"/>
</dbReference>
<organism evidence="2 3">
    <name type="scientific">Vitis vinifera</name>
    <name type="common">Grape</name>
    <dbReference type="NCBI Taxonomy" id="29760"/>
    <lineage>
        <taxon>Eukaryota</taxon>
        <taxon>Viridiplantae</taxon>
        <taxon>Streptophyta</taxon>
        <taxon>Embryophyta</taxon>
        <taxon>Tracheophyta</taxon>
        <taxon>Spermatophyta</taxon>
        <taxon>Magnoliopsida</taxon>
        <taxon>eudicotyledons</taxon>
        <taxon>Gunneridae</taxon>
        <taxon>Pentapetalae</taxon>
        <taxon>rosids</taxon>
        <taxon>Vitales</taxon>
        <taxon>Vitaceae</taxon>
        <taxon>Viteae</taxon>
        <taxon>Vitis</taxon>
    </lineage>
</organism>
<comment type="caution">
    <text evidence="2">The sequence shown here is derived from an EMBL/GenBank/DDBJ whole genome shotgun (WGS) entry which is preliminary data.</text>
</comment>
<evidence type="ECO:0000313" key="2">
    <source>
        <dbReference type="EMBL" id="RVW15528.1"/>
    </source>
</evidence>
<dbReference type="EMBL" id="QGNW01002598">
    <property type="protein sequence ID" value="RVW15528.1"/>
    <property type="molecule type" value="Genomic_DNA"/>
</dbReference>
<dbReference type="AlphaFoldDB" id="A0A438BX57"/>
<protein>
    <recommendedName>
        <fullName evidence="1">Retrovirus-related Pol polyprotein from transposon TNT 1-94-like beta-barrel domain-containing protein</fullName>
    </recommendedName>
</protein>
<accession>A0A438BX57</accession>
<evidence type="ECO:0000259" key="1">
    <source>
        <dbReference type="Pfam" id="PF22936"/>
    </source>
</evidence>
<gene>
    <name evidence="2" type="ORF">CK203_077777</name>
</gene>
<reference evidence="2 3" key="1">
    <citation type="journal article" date="2018" name="PLoS Genet.">
        <title>Population sequencing reveals clonal diversity and ancestral inbreeding in the grapevine cultivar Chardonnay.</title>
        <authorList>
            <person name="Roach M.J."/>
            <person name="Johnson D.L."/>
            <person name="Bohlmann J."/>
            <person name="van Vuuren H.J."/>
            <person name="Jones S.J."/>
            <person name="Pretorius I.S."/>
            <person name="Schmidt S.A."/>
            <person name="Borneman A.R."/>
        </authorList>
    </citation>
    <scope>NUCLEOTIDE SEQUENCE [LARGE SCALE GENOMIC DNA]</scope>
    <source>
        <strain evidence="3">cv. Chardonnay</strain>
        <tissue evidence="2">Leaf</tissue>
    </source>
</reference>